<evidence type="ECO:0000256" key="2">
    <source>
        <dbReference type="ARBA" id="ARBA00011028"/>
    </source>
</evidence>
<keyword evidence="8" id="KW-1185">Reference proteome</keyword>
<dbReference type="OrthoDB" id="9793396at2"/>
<evidence type="ECO:0000256" key="6">
    <source>
        <dbReference type="RuleBase" id="RU003512"/>
    </source>
</evidence>
<dbReference type="SUPFAM" id="SSF53807">
    <property type="entry name" value="Helical backbone' metal receptor"/>
    <property type="match status" value="1"/>
</dbReference>
<evidence type="ECO:0000256" key="4">
    <source>
        <dbReference type="ARBA" id="ARBA00022723"/>
    </source>
</evidence>
<dbReference type="GO" id="GO:0007155">
    <property type="term" value="P:cell adhesion"/>
    <property type="evidence" value="ECO:0007669"/>
    <property type="project" value="InterPro"/>
</dbReference>
<name>A0A4S4NBP6_9RHOB</name>
<dbReference type="InterPro" id="IPR006129">
    <property type="entry name" value="AdhesinB"/>
</dbReference>
<dbReference type="GO" id="GO:0046872">
    <property type="term" value="F:metal ion binding"/>
    <property type="evidence" value="ECO:0007669"/>
    <property type="project" value="UniProtKB-KW"/>
</dbReference>
<evidence type="ECO:0000313" key="8">
    <source>
        <dbReference type="Proteomes" id="UP000306602"/>
    </source>
</evidence>
<accession>A0A4S4NBP6</accession>
<comment type="caution">
    <text evidence="7">The sequence shown here is derived from an EMBL/GenBank/DDBJ whole genome shotgun (WGS) entry which is preliminary data.</text>
</comment>
<dbReference type="Proteomes" id="UP000306602">
    <property type="component" value="Unassembled WGS sequence"/>
</dbReference>
<dbReference type="PRINTS" id="PR00690">
    <property type="entry name" value="ADHESNFAMILY"/>
</dbReference>
<keyword evidence="3 6" id="KW-0813">Transport</keyword>
<reference evidence="7 8" key="1">
    <citation type="submission" date="2019-04" db="EMBL/GenBank/DDBJ databases">
        <title>Shimia ponticola sp. nov., isolated from seawater.</title>
        <authorList>
            <person name="Kim Y.-O."/>
            <person name="Yoon J.-H."/>
        </authorList>
    </citation>
    <scope>NUCLEOTIDE SEQUENCE [LARGE SCALE GENOMIC DNA]</scope>
    <source>
        <strain evidence="7 8">MYP11</strain>
    </source>
</reference>
<dbReference type="PRINTS" id="PR00691">
    <property type="entry name" value="ADHESINB"/>
</dbReference>
<dbReference type="InterPro" id="IPR006127">
    <property type="entry name" value="ZnuA-like"/>
</dbReference>
<evidence type="ECO:0000313" key="7">
    <source>
        <dbReference type="EMBL" id="THH36759.1"/>
    </source>
</evidence>
<comment type="similarity">
    <text evidence="2 6">Belongs to the bacterial solute-binding protein 9 family.</text>
</comment>
<sequence length="324" mass="34469">MLTRRELIGASLAALAVPKAALAQQKLNVVATTGMIADTVSRIGGDAVDVRGLMGPGIDPHSYRQTRSDIVTMTRADIVLWNGLFLEAQMKDVLERLAKRQPVVAVSDRLEAAARAGGATPLIAHAEYHDAFDPHIWMDPAIWGGIAARTAEALTELRPDDAATFDANLAAFQADLDALTAYGLDAMDKVPEHRRVLVTAHDAFSYFGRAFGLEVHGVQGISTNSEAGLHRIRELVEMLAEREIKAVFVESSVSDRNIRALIEGVAAKGGTLSLGGQLYSDAMGTAGTYEGTYVGMLDHNITTIARALGADVPAAGLNGELIQS</sequence>
<organism evidence="7 8">
    <name type="scientific">Aliishimia ponticola</name>
    <dbReference type="NCBI Taxonomy" id="2499833"/>
    <lineage>
        <taxon>Bacteria</taxon>
        <taxon>Pseudomonadati</taxon>
        <taxon>Pseudomonadota</taxon>
        <taxon>Alphaproteobacteria</taxon>
        <taxon>Rhodobacterales</taxon>
        <taxon>Paracoccaceae</taxon>
        <taxon>Aliishimia</taxon>
    </lineage>
</organism>
<proteinExistence type="inferred from homology"/>
<dbReference type="PANTHER" id="PTHR42953:SF1">
    <property type="entry name" value="METAL-BINDING PROTEIN HI_0362-RELATED"/>
    <property type="match status" value="1"/>
</dbReference>
<dbReference type="EMBL" id="SRKY01000002">
    <property type="protein sequence ID" value="THH36759.1"/>
    <property type="molecule type" value="Genomic_DNA"/>
</dbReference>
<dbReference type="AlphaFoldDB" id="A0A4S4NBP6"/>
<keyword evidence="5" id="KW-0732">Signal</keyword>
<dbReference type="Gene3D" id="3.40.50.1980">
    <property type="entry name" value="Nitrogenase molybdenum iron protein domain"/>
    <property type="match status" value="2"/>
</dbReference>
<dbReference type="RefSeq" id="WP_136462358.1">
    <property type="nucleotide sequence ID" value="NZ_SRKY01000002.1"/>
</dbReference>
<dbReference type="GO" id="GO:0030313">
    <property type="term" value="C:cell envelope"/>
    <property type="evidence" value="ECO:0007669"/>
    <property type="project" value="UniProtKB-SubCell"/>
</dbReference>
<comment type="subcellular location">
    <subcellularLocation>
        <location evidence="1">Cell envelope</location>
    </subcellularLocation>
</comment>
<keyword evidence="4" id="KW-0479">Metal-binding</keyword>
<evidence type="ECO:0000256" key="5">
    <source>
        <dbReference type="ARBA" id="ARBA00022729"/>
    </source>
</evidence>
<protein>
    <submittedName>
        <fullName evidence="7">Manganese transporter</fullName>
    </submittedName>
</protein>
<dbReference type="GO" id="GO:0030001">
    <property type="term" value="P:metal ion transport"/>
    <property type="evidence" value="ECO:0007669"/>
    <property type="project" value="InterPro"/>
</dbReference>
<dbReference type="PANTHER" id="PTHR42953">
    <property type="entry name" value="HIGH-AFFINITY ZINC UPTAKE SYSTEM PROTEIN ZNUA-RELATED"/>
    <property type="match status" value="1"/>
</dbReference>
<gene>
    <name evidence="7" type="ORF">E4Z66_07370</name>
</gene>
<dbReference type="InterPro" id="IPR006128">
    <property type="entry name" value="Lipoprotein_PsaA-like"/>
</dbReference>
<evidence type="ECO:0000256" key="1">
    <source>
        <dbReference type="ARBA" id="ARBA00004196"/>
    </source>
</evidence>
<dbReference type="InterPro" id="IPR050492">
    <property type="entry name" value="Bact_metal-bind_prot9"/>
</dbReference>
<evidence type="ECO:0000256" key="3">
    <source>
        <dbReference type="ARBA" id="ARBA00022448"/>
    </source>
</evidence>
<dbReference type="Pfam" id="PF01297">
    <property type="entry name" value="ZnuA"/>
    <property type="match status" value="1"/>
</dbReference>